<dbReference type="FunFam" id="3.40.640.10:FF:000090">
    <property type="entry name" value="Pyridoxal phosphate-dependent aminotransferase"/>
    <property type="match status" value="1"/>
</dbReference>
<dbReference type="GO" id="GO:0000271">
    <property type="term" value="P:polysaccharide biosynthetic process"/>
    <property type="evidence" value="ECO:0007669"/>
    <property type="project" value="TreeGrafter"/>
</dbReference>
<dbReference type="GO" id="GO:0030170">
    <property type="term" value="F:pyridoxal phosphate binding"/>
    <property type="evidence" value="ECO:0007669"/>
    <property type="project" value="TreeGrafter"/>
</dbReference>
<reference evidence="13" key="1">
    <citation type="journal article" date="2014" name="Int. J. Syst. Evol. Microbiol.">
        <title>Complete genome sequence of Corynebacterium casei LMG S-19264T (=DSM 44701T), isolated from a smear-ripened cheese.</title>
        <authorList>
            <consortium name="US DOE Joint Genome Institute (JGI-PGF)"/>
            <person name="Walter F."/>
            <person name="Albersmeier A."/>
            <person name="Kalinowski J."/>
            <person name="Ruckert C."/>
        </authorList>
    </citation>
    <scope>NUCLEOTIDE SEQUENCE</scope>
    <source>
        <strain evidence="13">KCTC 42249</strain>
    </source>
</reference>
<evidence type="ECO:0000313" key="14">
    <source>
        <dbReference type="Proteomes" id="UP000630142"/>
    </source>
</evidence>
<accession>A0A8J3DRA9</accession>
<evidence type="ECO:0000256" key="12">
    <source>
        <dbReference type="RuleBase" id="RU004508"/>
    </source>
</evidence>
<keyword evidence="3 13" id="KW-0032">Aminotransferase</keyword>
<dbReference type="InterPro" id="IPR015422">
    <property type="entry name" value="PyrdxlP-dep_Trfase_small"/>
</dbReference>
<evidence type="ECO:0000256" key="7">
    <source>
        <dbReference type="ARBA" id="ARBA00051587"/>
    </source>
</evidence>
<dbReference type="InterPro" id="IPR026385">
    <property type="entry name" value="LegC-like"/>
</dbReference>
<evidence type="ECO:0000256" key="4">
    <source>
        <dbReference type="ARBA" id="ARBA00022679"/>
    </source>
</evidence>
<comment type="cofactor">
    <cofactor evidence="1">
        <name>pyridoxal 5'-phosphate</name>
        <dbReference type="ChEBI" id="CHEBI:597326"/>
    </cofactor>
</comment>
<dbReference type="AlphaFoldDB" id="A0A8J3DRA9"/>
<feature type="modified residue" description="N6-(pyridoxal phosphate)lysine" evidence="11">
    <location>
        <position position="218"/>
    </location>
</feature>
<evidence type="ECO:0000256" key="6">
    <source>
        <dbReference type="ARBA" id="ARBA00037999"/>
    </source>
</evidence>
<evidence type="ECO:0000256" key="10">
    <source>
        <dbReference type="PIRSR" id="PIRSR000390-1"/>
    </source>
</evidence>
<comment type="caution">
    <text evidence="13">The sequence shown here is derived from an EMBL/GenBank/DDBJ whole genome shotgun (WGS) entry which is preliminary data.</text>
</comment>
<evidence type="ECO:0000256" key="2">
    <source>
        <dbReference type="ARBA" id="ARBA00005125"/>
    </source>
</evidence>
<sequence length="394" mass="43418">MIDTDTTDNLIALVREIFGEGFIPLHRPVFEGNEKQYLIDCIDSNFVSSVGARVTEFEERIAAFSGSKFAIATVNGTAALHAALILAGIERGDEVLSQALTFIATCNAISYIGAKPVFIDVDEDTLGMSPVALRRWLEANSRPEQGRAVNITTGARIAACVPMHTFGFPVRIAEIAAICEEFGIALVEDAAESLGSYVGERHTGTFGKLATYSFNGNKVITTGGGGMIVTDDPELAKRAKHLTTTAKIPHPYEFVHDEVGYNYRLPNLNAALGCAQMEKLPAMLAIKADIAARYRTFCAEHGLRFVDAREGTTPNWWLNAVILNDRDERDAFLSYTNEHQTMTRPIWRLMSELDMFSSCQSDGLDTSRWLSDRIVNLPSSVPESEFHRITNERS</sequence>
<keyword evidence="4" id="KW-0808">Transferase</keyword>
<dbReference type="Pfam" id="PF01041">
    <property type="entry name" value="DegT_DnrJ_EryC1"/>
    <property type="match status" value="1"/>
</dbReference>
<evidence type="ECO:0000256" key="1">
    <source>
        <dbReference type="ARBA" id="ARBA00001933"/>
    </source>
</evidence>
<evidence type="ECO:0000256" key="3">
    <source>
        <dbReference type="ARBA" id="ARBA00022576"/>
    </source>
</evidence>
<dbReference type="RefSeq" id="WP_189500999.1">
    <property type="nucleotide sequence ID" value="NZ_BMZQ01000001.1"/>
</dbReference>
<dbReference type="GO" id="GO:0102933">
    <property type="term" value="F:GDP-4-dehydro-6-deoxy-D-mannose-4-aminotransferase activity"/>
    <property type="evidence" value="ECO:0007669"/>
    <property type="project" value="UniProtKB-EC"/>
</dbReference>
<evidence type="ECO:0000256" key="9">
    <source>
        <dbReference type="ARBA" id="ARBA00074221"/>
    </source>
</evidence>
<dbReference type="Gene3D" id="3.90.1150.10">
    <property type="entry name" value="Aspartate Aminotransferase, domain 1"/>
    <property type="match status" value="1"/>
</dbReference>
<dbReference type="SUPFAM" id="SSF53383">
    <property type="entry name" value="PLP-dependent transferases"/>
    <property type="match status" value="1"/>
</dbReference>
<dbReference type="PIRSF" id="PIRSF000390">
    <property type="entry name" value="PLP_StrS"/>
    <property type="match status" value="1"/>
</dbReference>
<evidence type="ECO:0000256" key="11">
    <source>
        <dbReference type="PIRSR" id="PIRSR000390-2"/>
    </source>
</evidence>
<organism evidence="13 14">
    <name type="scientific">Tianweitania populi</name>
    <dbReference type="NCBI Taxonomy" id="1607949"/>
    <lineage>
        <taxon>Bacteria</taxon>
        <taxon>Pseudomonadati</taxon>
        <taxon>Pseudomonadota</taxon>
        <taxon>Alphaproteobacteria</taxon>
        <taxon>Hyphomicrobiales</taxon>
        <taxon>Phyllobacteriaceae</taxon>
        <taxon>Tianweitania</taxon>
    </lineage>
</organism>
<dbReference type="PANTHER" id="PTHR30244:SF30">
    <property type="entry name" value="BLR5990 PROTEIN"/>
    <property type="match status" value="1"/>
</dbReference>
<keyword evidence="14" id="KW-1185">Reference proteome</keyword>
<dbReference type="Gene3D" id="3.40.640.10">
    <property type="entry name" value="Type I PLP-dependent aspartate aminotransferase-like (Major domain)"/>
    <property type="match status" value="1"/>
</dbReference>
<dbReference type="InterPro" id="IPR000653">
    <property type="entry name" value="DegT/StrS_aminotransferase"/>
</dbReference>
<dbReference type="EC" id="2.6.1.102" evidence="8"/>
<dbReference type="Proteomes" id="UP000630142">
    <property type="component" value="Unassembled WGS sequence"/>
</dbReference>
<dbReference type="EMBL" id="BMZQ01000001">
    <property type="protein sequence ID" value="GHD05607.1"/>
    <property type="molecule type" value="Genomic_DNA"/>
</dbReference>
<feature type="active site" description="Proton acceptor" evidence="10">
    <location>
        <position position="218"/>
    </location>
</feature>
<evidence type="ECO:0000256" key="5">
    <source>
        <dbReference type="ARBA" id="ARBA00022898"/>
    </source>
</evidence>
<protein>
    <recommendedName>
        <fullName evidence="9">GDP-perosamine synthase</fullName>
        <ecNumber evidence="8">2.6.1.102</ecNumber>
    </recommendedName>
</protein>
<keyword evidence="5 11" id="KW-0663">Pyridoxal phosphate</keyword>
<reference evidence="13" key="2">
    <citation type="submission" date="2020-09" db="EMBL/GenBank/DDBJ databases">
        <authorList>
            <person name="Sun Q."/>
            <person name="Kim S."/>
        </authorList>
    </citation>
    <scope>NUCLEOTIDE SEQUENCE</scope>
    <source>
        <strain evidence="13">KCTC 42249</strain>
    </source>
</reference>
<name>A0A8J3DRA9_9HYPH</name>
<gene>
    <name evidence="13" type="ORF">GCM10016234_01870</name>
</gene>
<dbReference type="InterPro" id="IPR015421">
    <property type="entry name" value="PyrdxlP-dep_Trfase_major"/>
</dbReference>
<dbReference type="PANTHER" id="PTHR30244">
    <property type="entry name" value="TRANSAMINASE"/>
    <property type="match status" value="1"/>
</dbReference>
<dbReference type="InterPro" id="IPR015424">
    <property type="entry name" value="PyrdxlP-dep_Trfase"/>
</dbReference>
<dbReference type="CDD" id="cd00616">
    <property type="entry name" value="AHBA_syn"/>
    <property type="match status" value="1"/>
</dbReference>
<comment type="catalytic activity">
    <reaction evidence="7">
        <text>GDP-alpha-D-perosamine + 2-oxoglutarate = GDP-4-dehydro-alpha-D-rhamnose + L-glutamate</text>
        <dbReference type="Rhea" id="RHEA:36779"/>
        <dbReference type="ChEBI" id="CHEBI:16810"/>
        <dbReference type="ChEBI" id="CHEBI:29985"/>
        <dbReference type="ChEBI" id="CHEBI:57964"/>
        <dbReference type="ChEBI" id="CHEBI:73996"/>
        <dbReference type="EC" id="2.6.1.102"/>
    </reaction>
</comment>
<comment type="similarity">
    <text evidence="6 12">Belongs to the DegT/DnrJ/EryC1 family.</text>
</comment>
<dbReference type="NCBIfam" id="TIGR04181">
    <property type="entry name" value="NHT_00031"/>
    <property type="match status" value="1"/>
</dbReference>
<proteinExistence type="inferred from homology"/>
<evidence type="ECO:0000313" key="13">
    <source>
        <dbReference type="EMBL" id="GHD05607.1"/>
    </source>
</evidence>
<evidence type="ECO:0000256" key="8">
    <source>
        <dbReference type="ARBA" id="ARBA00066317"/>
    </source>
</evidence>
<comment type="pathway">
    <text evidence="2">Bacterial outer membrane biogenesis; LPS O-antigen biosynthesis.</text>
</comment>